<proteinExistence type="inferred from homology"/>
<dbReference type="Gene3D" id="1.10.10.10">
    <property type="entry name" value="Winged helix-like DNA-binding domain superfamily/Winged helix DNA-binding domain"/>
    <property type="match status" value="1"/>
</dbReference>
<evidence type="ECO:0000313" key="10">
    <source>
        <dbReference type="EMBL" id="CAB3365939.1"/>
    </source>
</evidence>
<dbReference type="GO" id="GO:0030261">
    <property type="term" value="P:chromosome condensation"/>
    <property type="evidence" value="ECO:0007669"/>
    <property type="project" value="TreeGrafter"/>
</dbReference>
<dbReference type="PRINTS" id="PR00624">
    <property type="entry name" value="HISTONEH5"/>
</dbReference>
<name>A0A8S1CCU1_9INSE</name>
<evidence type="ECO:0000256" key="8">
    <source>
        <dbReference type="SAM" id="MobiDB-lite"/>
    </source>
</evidence>
<feature type="compositionally biased region" description="Basic residues" evidence="8">
    <location>
        <begin position="16"/>
        <end position="29"/>
    </location>
</feature>
<feature type="compositionally biased region" description="Basic residues" evidence="8">
    <location>
        <begin position="117"/>
        <end position="126"/>
    </location>
</feature>
<dbReference type="OrthoDB" id="8251629at2759"/>
<comment type="subcellular location">
    <subcellularLocation>
        <location evidence="3">Chromosome</location>
    </subcellularLocation>
    <subcellularLocation>
        <location evidence="2 7">Nucleus</location>
    </subcellularLocation>
</comment>
<dbReference type="InterPro" id="IPR005819">
    <property type="entry name" value="H1/H5"/>
</dbReference>
<keyword evidence="6 7" id="KW-0539">Nucleus</keyword>
<evidence type="ECO:0000256" key="4">
    <source>
        <dbReference type="ARBA" id="ARBA00022454"/>
    </source>
</evidence>
<protein>
    <recommendedName>
        <fullName evidence="9">H15 domain-containing protein</fullName>
    </recommendedName>
</protein>
<keyword evidence="4 7" id="KW-0158">Chromosome</keyword>
<feature type="compositionally biased region" description="Acidic residues" evidence="8">
    <location>
        <begin position="1"/>
        <end position="10"/>
    </location>
</feature>
<dbReference type="InterPro" id="IPR036388">
    <property type="entry name" value="WH-like_DNA-bd_sf"/>
</dbReference>
<dbReference type="EMBL" id="CADEPI010000022">
    <property type="protein sequence ID" value="CAB3365939.1"/>
    <property type="molecule type" value="Genomic_DNA"/>
</dbReference>
<evidence type="ECO:0000256" key="3">
    <source>
        <dbReference type="ARBA" id="ARBA00004286"/>
    </source>
</evidence>
<feature type="compositionally biased region" description="Basic residues" evidence="8">
    <location>
        <begin position="210"/>
        <end position="219"/>
    </location>
</feature>
<dbReference type="FunFam" id="1.10.10.10:FF:000140">
    <property type="entry name" value="Histone H1.0"/>
    <property type="match status" value="1"/>
</dbReference>
<evidence type="ECO:0000313" key="11">
    <source>
        <dbReference type="Proteomes" id="UP000494165"/>
    </source>
</evidence>
<sequence>MADDIADDPVPDSPVRAKKSLVKAKKGPKVKKDDAASKHPPTAQMVDNAIKNLKGRGGSSLRAIKKFIATKYEVDAAKLAPFIRKYLKSAVNKGHVVQTKGKGAAGSFKLNPAVKEKKAKVVKPKKQPASEKKVKTKTVDGKPKKAAAAKEKNTKTPKALMKKKAKSSTKEKKAMANKPNKSPKEKKQPTKKKAPAKKTSAKKTPAMKAPLKKAAAKKI</sequence>
<feature type="compositionally biased region" description="Basic residues" evidence="8">
    <location>
        <begin position="189"/>
        <end position="201"/>
    </location>
</feature>
<comment type="caution">
    <text evidence="10">The sequence shown here is derived from an EMBL/GenBank/DDBJ whole genome shotgun (WGS) entry which is preliminary data.</text>
</comment>
<feature type="compositionally biased region" description="Basic and acidic residues" evidence="8">
    <location>
        <begin position="128"/>
        <end position="154"/>
    </location>
</feature>
<dbReference type="Proteomes" id="UP000494165">
    <property type="component" value="Unassembled WGS sequence"/>
</dbReference>
<evidence type="ECO:0000256" key="7">
    <source>
        <dbReference type="RuleBase" id="RU003894"/>
    </source>
</evidence>
<dbReference type="AlphaFoldDB" id="A0A8S1CCU1"/>
<accession>A0A8S1CCU1</accession>
<dbReference type="GO" id="GO:0006334">
    <property type="term" value="P:nucleosome assembly"/>
    <property type="evidence" value="ECO:0007669"/>
    <property type="project" value="InterPro"/>
</dbReference>
<dbReference type="PANTHER" id="PTHR11467:SF20">
    <property type="entry name" value="H15 DOMAIN-CONTAINING PROTEIN-RELATED"/>
    <property type="match status" value="1"/>
</dbReference>
<dbReference type="CDD" id="cd00073">
    <property type="entry name" value="H15"/>
    <property type="match status" value="1"/>
</dbReference>
<keyword evidence="5 7" id="KW-0238">DNA-binding</keyword>
<keyword evidence="11" id="KW-1185">Reference proteome</keyword>
<dbReference type="SMART" id="SM00526">
    <property type="entry name" value="H15"/>
    <property type="match status" value="1"/>
</dbReference>
<dbReference type="GO" id="GO:0005634">
    <property type="term" value="C:nucleus"/>
    <property type="evidence" value="ECO:0007669"/>
    <property type="project" value="UniProtKB-SubCell"/>
</dbReference>
<dbReference type="GO" id="GO:0000786">
    <property type="term" value="C:nucleosome"/>
    <property type="evidence" value="ECO:0007669"/>
    <property type="project" value="InterPro"/>
</dbReference>
<comment type="function">
    <text evidence="1">Histones H1 are necessary for the condensation of nucleosome chains into higher-order structures.</text>
</comment>
<evidence type="ECO:0000256" key="1">
    <source>
        <dbReference type="ARBA" id="ARBA00002809"/>
    </source>
</evidence>
<dbReference type="GO" id="GO:0045910">
    <property type="term" value="P:negative regulation of DNA recombination"/>
    <property type="evidence" value="ECO:0007669"/>
    <property type="project" value="TreeGrafter"/>
</dbReference>
<dbReference type="SUPFAM" id="SSF46785">
    <property type="entry name" value="Winged helix' DNA-binding domain"/>
    <property type="match status" value="1"/>
</dbReference>
<dbReference type="InterPro" id="IPR036390">
    <property type="entry name" value="WH_DNA-bd_sf"/>
</dbReference>
<feature type="region of interest" description="Disordered" evidence="8">
    <location>
        <begin position="1"/>
        <end position="43"/>
    </location>
</feature>
<dbReference type="Pfam" id="PF00538">
    <property type="entry name" value="Linker_histone"/>
    <property type="match status" value="1"/>
</dbReference>
<dbReference type="PANTHER" id="PTHR11467">
    <property type="entry name" value="HISTONE H1"/>
    <property type="match status" value="1"/>
</dbReference>
<comment type="similarity">
    <text evidence="7">Belongs to the histone H1/H5 family.</text>
</comment>
<dbReference type="GO" id="GO:0003690">
    <property type="term" value="F:double-stranded DNA binding"/>
    <property type="evidence" value="ECO:0007669"/>
    <property type="project" value="TreeGrafter"/>
</dbReference>
<evidence type="ECO:0000256" key="5">
    <source>
        <dbReference type="ARBA" id="ARBA00023125"/>
    </source>
</evidence>
<evidence type="ECO:0000259" key="9">
    <source>
        <dbReference type="PROSITE" id="PS51504"/>
    </source>
</evidence>
<dbReference type="PROSITE" id="PS51504">
    <property type="entry name" value="H15"/>
    <property type="match status" value="1"/>
</dbReference>
<feature type="region of interest" description="Disordered" evidence="8">
    <location>
        <begin position="97"/>
        <end position="219"/>
    </location>
</feature>
<gene>
    <name evidence="10" type="ORF">CLODIP_2_CD06580</name>
</gene>
<evidence type="ECO:0000256" key="6">
    <source>
        <dbReference type="ARBA" id="ARBA00023242"/>
    </source>
</evidence>
<dbReference type="GO" id="GO:0031492">
    <property type="term" value="F:nucleosomal DNA binding"/>
    <property type="evidence" value="ECO:0007669"/>
    <property type="project" value="TreeGrafter"/>
</dbReference>
<dbReference type="InterPro" id="IPR005818">
    <property type="entry name" value="Histone_H1/H5_H15"/>
</dbReference>
<evidence type="ECO:0000256" key="2">
    <source>
        <dbReference type="ARBA" id="ARBA00004123"/>
    </source>
</evidence>
<dbReference type="GO" id="GO:0030527">
    <property type="term" value="F:structural constituent of chromatin"/>
    <property type="evidence" value="ECO:0007669"/>
    <property type="project" value="InterPro"/>
</dbReference>
<reference evidence="10 11" key="1">
    <citation type="submission" date="2020-04" db="EMBL/GenBank/DDBJ databases">
        <authorList>
            <person name="Alioto T."/>
            <person name="Alioto T."/>
            <person name="Gomez Garrido J."/>
        </authorList>
    </citation>
    <scope>NUCLEOTIDE SEQUENCE [LARGE SCALE GENOMIC DNA]</scope>
</reference>
<organism evidence="10 11">
    <name type="scientific">Cloeon dipterum</name>
    <dbReference type="NCBI Taxonomy" id="197152"/>
    <lineage>
        <taxon>Eukaryota</taxon>
        <taxon>Metazoa</taxon>
        <taxon>Ecdysozoa</taxon>
        <taxon>Arthropoda</taxon>
        <taxon>Hexapoda</taxon>
        <taxon>Insecta</taxon>
        <taxon>Pterygota</taxon>
        <taxon>Palaeoptera</taxon>
        <taxon>Ephemeroptera</taxon>
        <taxon>Pisciforma</taxon>
        <taxon>Baetidae</taxon>
        <taxon>Cloeon</taxon>
    </lineage>
</organism>
<feature type="domain" description="H15" evidence="9">
    <location>
        <begin position="38"/>
        <end position="112"/>
    </location>
</feature>